<proteinExistence type="predicted"/>
<dbReference type="EMBL" id="JABWTA010000001">
    <property type="protein sequence ID" value="NVE94810.1"/>
    <property type="molecule type" value="Genomic_DNA"/>
</dbReference>
<evidence type="ECO:0000313" key="3">
    <source>
        <dbReference type="Proteomes" id="UP000546031"/>
    </source>
</evidence>
<dbReference type="InterPro" id="IPR018764">
    <property type="entry name" value="RskA_C"/>
</dbReference>
<dbReference type="Proteomes" id="UP000546031">
    <property type="component" value="Unassembled WGS sequence"/>
</dbReference>
<sequence length="248" mass="25982">MSDDMLPELTGDDLLAAEFALGLLEGEELLMAKGRVAREPELAARIAHWEEQLAPMLDDIASAEPSPALWGQIEAALDAKKASGGSAEVIELETRLTRWKWATGFSAAAAAVALAFLALPQGQAPSPDAPPVQLAEAPLFANVPIEGTPLSLDLTYLPEKRDLLVAAVGLTHDGVHDHELWLVKPDGGVESLGVVTPGEVRAHSVPADYSPMMADGAQLLLTREPLGGKPEGVDAGPVVASGELTRIS</sequence>
<dbReference type="GO" id="GO:0005886">
    <property type="term" value="C:plasma membrane"/>
    <property type="evidence" value="ECO:0007669"/>
    <property type="project" value="InterPro"/>
</dbReference>
<accession>A0A850HB96</accession>
<dbReference type="InterPro" id="IPR051474">
    <property type="entry name" value="Anti-sigma-K/W_factor"/>
</dbReference>
<feature type="domain" description="Anti-sigma K factor RskA C-terminal" evidence="1">
    <location>
        <begin position="107"/>
        <end position="231"/>
    </location>
</feature>
<dbReference type="GO" id="GO:0016989">
    <property type="term" value="F:sigma factor antagonist activity"/>
    <property type="evidence" value="ECO:0007669"/>
    <property type="project" value="TreeGrafter"/>
</dbReference>
<dbReference type="GO" id="GO:0006417">
    <property type="term" value="P:regulation of translation"/>
    <property type="evidence" value="ECO:0007669"/>
    <property type="project" value="TreeGrafter"/>
</dbReference>
<organism evidence="2 3">
    <name type="scientific">Altererythrobacter lutimaris</name>
    <dbReference type="NCBI Taxonomy" id="2743979"/>
    <lineage>
        <taxon>Bacteria</taxon>
        <taxon>Pseudomonadati</taxon>
        <taxon>Pseudomonadota</taxon>
        <taxon>Alphaproteobacteria</taxon>
        <taxon>Sphingomonadales</taxon>
        <taxon>Erythrobacteraceae</taxon>
        <taxon>Altererythrobacter</taxon>
    </lineage>
</organism>
<reference evidence="2 3" key="1">
    <citation type="submission" date="2020-06" db="EMBL/GenBank/DDBJ databases">
        <title>Altererythrobacter lutimaris sp. nov., a marine bacterium isolated from a tidal flat.</title>
        <authorList>
            <person name="Kim D."/>
            <person name="Yoo Y."/>
            <person name="Kim J.-J."/>
        </authorList>
    </citation>
    <scope>NUCLEOTIDE SEQUENCE [LARGE SCALE GENOMIC DNA]</scope>
    <source>
        <strain evidence="2 3">JGD-16</strain>
    </source>
</reference>
<protein>
    <submittedName>
        <fullName evidence="2">Anti-sigma factor</fullName>
    </submittedName>
</protein>
<dbReference type="RefSeq" id="WP_176273046.1">
    <property type="nucleotide sequence ID" value="NZ_JABWTA010000001.1"/>
</dbReference>
<keyword evidence="3" id="KW-1185">Reference proteome</keyword>
<dbReference type="AlphaFoldDB" id="A0A850HB96"/>
<dbReference type="PANTHER" id="PTHR37461:SF1">
    <property type="entry name" value="ANTI-SIGMA-K FACTOR RSKA"/>
    <property type="match status" value="1"/>
</dbReference>
<dbReference type="PANTHER" id="PTHR37461">
    <property type="entry name" value="ANTI-SIGMA-K FACTOR RSKA"/>
    <property type="match status" value="1"/>
</dbReference>
<comment type="caution">
    <text evidence="2">The sequence shown here is derived from an EMBL/GenBank/DDBJ whole genome shotgun (WGS) entry which is preliminary data.</text>
</comment>
<evidence type="ECO:0000259" key="1">
    <source>
        <dbReference type="Pfam" id="PF10099"/>
    </source>
</evidence>
<dbReference type="Pfam" id="PF10099">
    <property type="entry name" value="RskA_C"/>
    <property type="match status" value="1"/>
</dbReference>
<gene>
    <name evidence="2" type="ORF">HUO12_07845</name>
</gene>
<evidence type="ECO:0000313" key="2">
    <source>
        <dbReference type="EMBL" id="NVE94810.1"/>
    </source>
</evidence>
<name>A0A850HB96_9SPHN</name>